<reference evidence="6" key="1">
    <citation type="journal article" date="2021" name="Open Biol.">
        <title>Shared evolutionary footprints suggest mitochondrial oxidative damage underlies multiple complex I losses in fungi.</title>
        <authorList>
            <person name="Schikora-Tamarit M.A."/>
            <person name="Marcet-Houben M."/>
            <person name="Nosek J."/>
            <person name="Gabaldon T."/>
        </authorList>
    </citation>
    <scope>NUCLEOTIDE SEQUENCE</scope>
    <source>
        <strain evidence="6">CBS6075</strain>
    </source>
</reference>
<evidence type="ECO:0000256" key="3">
    <source>
        <dbReference type="ARBA" id="ARBA00022737"/>
    </source>
</evidence>
<evidence type="ECO:0000256" key="4">
    <source>
        <dbReference type="ARBA" id="ARBA00023242"/>
    </source>
</evidence>
<dbReference type="AlphaFoldDB" id="A0A9P8P7B1"/>
<dbReference type="PROSITE" id="PS50294">
    <property type="entry name" value="WD_REPEATS_REGION"/>
    <property type="match status" value="1"/>
</dbReference>
<dbReference type="Gene3D" id="2.130.10.10">
    <property type="entry name" value="YVTN repeat-like/Quinoprotein amine dehydrogenase"/>
    <property type="match status" value="1"/>
</dbReference>
<keyword evidence="4" id="KW-0539">Nucleus</keyword>
<keyword evidence="3" id="KW-0677">Repeat</keyword>
<keyword evidence="7" id="KW-1185">Reference proteome</keyword>
<comment type="subcellular location">
    <subcellularLocation>
        <location evidence="1">Nucleus</location>
    </subcellularLocation>
</comment>
<dbReference type="GO" id="GO:0005730">
    <property type="term" value="C:nucleolus"/>
    <property type="evidence" value="ECO:0007669"/>
    <property type="project" value="TreeGrafter"/>
</dbReference>
<dbReference type="InterPro" id="IPR036322">
    <property type="entry name" value="WD40_repeat_dom_sf"/>
</dbReference>
<feature type="repeat" description="WD" evidence="5">
    <location>
        <begin position="270"/>
        <end position="310"/>
    </location>
</feature>
<dbReference type="EMBL" id="JAEUBE010000295">
    <property type="protein sequence ID" value="KAH3666132.1"/>
    <property type="molecule type" value="Genomic_DNA"/>
</dbReference>
<dbReference type="Proteomes" id="UP000769157">
    <property type="component" value="Unassembled WGS sequence"/>
</dbReference>
<dbReference type="PANTHER" id="PTHR19848">
    <property type="entry name" value="WD40 REPEAT PROTEIN"/>
    <property type="match status" value="1"/>
</dbReference>
<protein>
    <submittedName>
        <fullName evidence="6">Uncharacterized protein</fullName>
    </submittedName>
</protein>
<evidence type="ECO:0000313" key="7">
    <source>
        <dbReference type="Proteomes" id="UP000769157"/>
    </source>
</evidence>
<comment type="caution">
    <text evidence="6">The sequence shown here is derived from an EMBL/GenBank/DDBJ whole genome shotgun (WGS) entry which is preliminary data.</text>
</comment>
<reference evidence="6" key="2">
    <citation type="submission" date="2021-01" db="EMBL/GenBank/DDBJ databases">
        <authorList>
            <person name="Schikora-Tamarit M.A."/>
        </authorList>
    </citation>
    <scope>NUCLEOTIDE SEQUENCE</scope>
    <source>
        <strain evidence="6">CBS6075</strain>
    </source>
</reference>
<name>A0A9P8P7B1_9ASCO</name>
<organism evidence="6 7">
    <name type="scientific">Ogataea philodendri</name>
    <dbReference type="NCBI Taxonomy" id="1378263"/>
    <lineage>
        <taxon>Eukaryota</taxon>
        <taxon>Fungi</taxon>
        <taxon>Dikarya</taxon>
        <taxon>Ascomycota</taxon>
        <taxon>Saccharomycotina</taxon>
        <taxon>Pichiomycetes</taxon>
        <taxon>Pichiales</taxon>
        <taxon>Pichiaceae</taxon>
        <taxon>Ogataea</taxon>
    </lineage>
</organism>
<dbReference type="SMART" id="SM00320">
    <property type="entry name" value="WD40"/>
    <property type="match status" value="2"/>
</dbReference>
<sequence length="404" mass="44803">MYPVDEQIANLGLQSNYWRINYAEPQRNQSPLRCLDVSSDLIAVGSTLSSGNVQIFRVDAEQSLLGHLATFNATNIRTLKWLNNVIEDSDDISLILTGDSSGLVNLNLIPNLRNPNFESVQIIKQFNHEKHCSQSFAREGPFQIDVTPKLWKSCPTNSMVSTYKETVFLWDTSRSSSPVFTKQVKGISAIDVNKNEDGIVALAGSFGVSLLDMRLSAKSGLSSSSFLSHKHIPTKNVKWCSDDSKYLCAAGKNNELQLWDVRSQKPLSIMKGHSAGISSIEWTSSTDIFSGSDDGTLIHWNLKDINTKNKPFICSADRNDFESHQCGTPIEASNTGIVSLKSTNRKLISMDANYVGLHHTSPRKTSRQFSDSDATLVEVPDDSSIDKLLEQLRLYTTDGTDIYL</sequence>
<accession>A0A9P8P7B1</accession>
<evidence type="ECO:0000313" key="6">
    <source>
        <dbReference type="EMBL" id="KAH3666132.1"/>
    </source>
</evidence>
<evidence type="ECO:0000256" key="5">
    <source>
        <dbReference type="PROSITE-ProRule" id="PRU00221"/>
    </source>
</evidence>
<dbReference type="PANTHER" id="PTHR19848:SF0">
    <property type="entry name" value="NOTCHLESS PROTEIN HOMOLOG 1"/>
    <property type="match status" value="1"/>
</dbReference>
<dbReference type="Pfam" id="PF00400">
    <property type="entry name" value="WD40"/>
    <property type="match status" value="1"/>
</dbReference>
<dbReference type="OrthoDB" id="361494at2759"/>
<evidence type="ECO:0000256" key="1">
    <source>
        <dbReference type="ARBA" id="ARBA00004123"/>
    </source>
</evidence>
<dbReference type="PROSITE" id="PS50082">
    <property type="entry name" value="WD_REPEATS_2"/>
    <property type="match status" value="1"/>
</dbReference>
<evidence type="ECO:0000256" key="2">
    <source>
        <dbReference type="ARBA" id="ARBA00022574"/>
    </source>
</evidence>
<dbReference type="GO" id="GO:0000027">
    <property type="term" value="P:ribosomal large subunit assembly"/>
    <property type="evidence" value="ECO:0007669"/>
    <property type="project" value="TreeGrafter"/>
</dbReference>
<dbReference type="GeneID" id="70236286"/>
<dbReference type="RefSeq" id="XP_046061336.1">
    <property type="nucleotide sequence ID" value="XM_046205387.1"/>
</dbReference>
<dbReference type="SUPFAM" id="SSF50978">
    <property type="entry name" value="WD40 repeat-like"/>
    <property type="match status" value="1"/>
</dbReference>
<gene>
    <name evidence="6" type="ORF">OGAPHI_004321</name>
</gene>
<dbReference type="InterPro" id="IPR001680">
    <property type="entry name" value="WD40_rpt"/>
</dbReference>
<proteinExistence type="predicted"/>
<keyword evidence="2 5" id="KW-0853">WD repeat</keyword>
<dbReference type="InterPro" id="IPR015943">
    <property type="entry name" value="WD40/YVTN_repeat-like_dom_sf"/>
</dbReference>